<protein>
    <submittedName>
        <fullName evidence="2">Thioredoxin-like protein, putative</fullName>
    </submittedName>
</protein>
<proteinExistence type="predicted"/>
<dbReference type="VEuPathDB" id="TriTrypDB:BSAL_02855"/>
<gene>
    <name evidence="2" type="ORF">BSAL_02855</name>
</gene>
<evidence type="ECO:0000259" key="1">
    <source>
        <dbReference type="Pfam" id="PF00085"/>
    </source>
</evidence>
<dbReference type="Proteomes" id="UP000051952">
    <property type="component" value="Unassembled WGS sequence"/>
</dbReference>
<dbReference type="CDD" id="cd02947">
    <property type="entry name" value="TRX_family"/>
    <property type="match status" value="1"/>
</dbReference>
<accession>A0A0S4JU08</accession>
<organism evidence="2 3">
    <name type="scientific">Bodo saltans</name>
    <name type="common">Flagellated protozoan</name>
    <dbReference type="NCBI Taxonomy" id="75058"/>
    <lineage>
        <taxon>Eukaryota</taxon>
        <taxon>Discoba</taxon>
        <taxon>Euglenozoa</taxon>
        <taxon>Kinetoplastea</taxon>
        <taxon>Metakinetoplastina</taxon>
        <taxon>Eubodonida</taxon>
        <taxon>Bodonidae</taxon>
        <taxon>Bodo</taxon>
    </lineage>
</organism>
<dbReference type="InterPro" id="IPR018247">
    <property type="entry name" value="EF_Hand_1_Ca_BS"/>
</dbReference>
<sequence>MPQEDVATVDSDQPPLKVRRTEDVATTIIYATPSFIHNVSHNVDQLNKVLQSVASDSSAAILLHNSGVEGANLSNLTADGALTRGAVTLIAFDVVQLYEANKDTIELLIKNAPNEDSEAHPQSDDVVDDVNANLEADAATEESPTKEGAASAVQSDNSVSTLVSDANGSQLITMDDMVALPRLVLLYKAKHEKSGLLQRKLSKHVKSGESVQVTSLVEPVFTFSHMLRALTGFARAAHVADPNAASFSIMWMSAAWCPPCLRILHALPAMLPQLPPSVKGMVKADMDLTQPIFDAFGVSIIPTFVILDNKKILSAVQDNNNTHNSSNDLEEVAAKDILVAARVDSLQNSQQGIVMTFIEKHCATLSFDLGNDEDF</sequence>
<dbReference type="SUPFAM" id="SSF52833">
    <property type="entry name" value="Thioredoxin-like"/>
    <property type="match status" value="1"/>
</dbReference>
<dbReference type="Gene3D" id="3.40.30.10">
    <property type="entry name" value="Glutaredoxin"/>
    <property type="match status" value="1"/>
</dbReference>
<evidence type="ECO:0000313" key="3">
    <source>
        <dbReference type="Proteomes" id="UP000051952"/>
    </source>
</evidence>
<dbReference type="EMBL" id="CYKH01002092">
    <property type="protein sequence ID" value="CUG92912.1"/>
    <property type="molecule type" value="Genomic_DNA"/>
</dbReference>
<dbReference type="AlphaFoldDB" id="A0A0S4JU08"/>
<evidence type="ECO:0000313" key="2">
    <source>
        <dbReference type="EMBL" id="CUG92912.1"/>
    </source>
</evidence>
<dbReference type="InterPro" id="IPR013766">
    <property type="entry name" value="Thioredoxin_domain"/>
</dbReference>
<keyword evidence="3" id="KW-1185">Reference proteome</keyword>
<dbReference type="OrthoDB" id="2121326at2759"/>
<reference evidence="3" key="1">
    <citation type="submission" date="2015-09" db="EMBL/GenBank/DDBJ databases">
        <authorList>
            <consortium name="Pathogen Informatics"/>
        </authorList>
    </citation>
    <scope>NUCLEOTIDE SEQUENCE [LARGE SCALE GENOMIC DNA]</scope>
    <source>
        <strain evidence="3">Lake Konstanz</strain>
    </source>
</reference>
<dbReference type="PROSITE" id="PS00018">
    <property type="entry name" value="EF_HAND_1"/>
    <property type="match status" value="1"/>
</dbReference>
<dbReference type="InterPro" id="IPR036249">
    <property type="entry name" value="Thioredoxin-like_sf"/>
</dbReference>
<feature type="domain" description="Thioredoxin" evidence="1">
    <location>
        <begin position="249"/>
        <end position="322"/>
    </location>
</feature>
<dbReference type="Pfam" id="PF00085">
    <property type="entry name" value="Thioredoxin"/>
    <property type="match status" value="1"/>
</dbReference>
<name>A0A0S4JU08_BODSA</name>